<organism evidence="5 6">
    <name type="scientific">Modicella reniformis</name>
    <dbReference type="NCBI Taxonomy" id="1440133"/>
    <lineage>
        <taxon>Eukaryota</taxon>
        <taxon>Fungi</taxon>
        <taxon>Fungi incertae sedis</taxon>
        <taxon>Mucoromycota</taxon>
        <taxon>Mortierellomycotina</taxon>
        <taxon>Mortierellomycetes</taxon>
        <taxon>Mortierellales</taxon>
        <taxon>Mortierellaceae</taxon>
        <taxon>Modicella</taxon>
    </lineage>
</organism>
<feature type="region of interest" description="Disordered" evidence="3">
    <location>
        <begin position="239"/>
        <end position="295"/>
    </location>
</feature>
<evidence type="ECO:0000256" key="1">
    <source>
        <dbReference type="ARBA" id="ARBA00022441"/>
    </source>
</evidence>
<feature type="compositionally biased region" description="Low complexity" evidence="3">
    <location>
        <begin position="523"/>
        <end position="533"/>
    </location>
</feature>
<keyword evidence="2" id="KW-0677">Repeat</keyword>
<sequence length="588" mass="64119">MPDFNSWIWSPARKTENIGTLSQHITVYLPHTGLTLILGGCDMYIKEFGNCSPLDNAFLVKINVGVDGIAIPTITKIVLSGSIPQGRALPCYALLKNDDLFLYGGAGSVDSFQDAWILNTKTFVWSSLLLKDPPTRQGRAGATCQVIENQLIVVGGFNGALKGTRTLTEPQVAIINTETWSWTSDFVASSSPKDSGNPFSLPIQVIIIIVVGICIAFMVIGFFAGRYFWKQRTTTFQEKPNTDTFSSNPLMRPSLTPDSNNSTNRLVQNRSHMMSFSDQESTPSINTAKVSGPAKYSKDRGLPLIIVPYAPSKTDSSDSHSVSVSLTDFPTKAAVKQGSYDLPDSERLPRTIADMQYGHYIRTLQHNKHYDKRRRSALRKSRPPLDRSEIISQQLDEGVDDDDDDDDDDISNDPLVNLKEVELGEECSSIPMEKLETGPMAVPNFIDVDRVPGSPHALITKSNPYQSVSSYDMSRSTGIWGQAMKSRGSSSGDSNRYEYVPGVGGTITVARKGTLANSMDGASTMMTSSSSSSSGGGKLMGRESGESMPVSQQGSMGSMGDKAGLISRGTVEIDNRTTRRKLLQQTQR</sequence>
<evidence type="ECO:0000256" key="4">
    <source>
        <dbReference type="SAM" id="Phobius"/>
    </source>
</evidence>
<name>A0A9P6LY66_9FUNG</name>
<reference evidence="5" key="1">
    <citation type="journal article" date="2020" name="Fungal Divers.">
        <title>Resolving the Mortierellaceae phylogeny through synthesis of multi-gene phylogenetics and phylogenomics.</title>
        <authorList>
            <person name="Vandepol N."/>
            <person name="Liber J."/>
            <person name="Desiro A."/>
            <person name="Na H."/>
            <person name="Kennedy M."/>
            <person name="Barry K."/>
            <person name="Grigoriev I.V."/>
            <person name="Miller A.N."/>
            <person name="O'Donnell K."/>
            <person name="Stajich J.E."/>
            <person name="Bonito G."/>
        </authorList>
    </citation>
    <scope>NUCLEOTIDE SEQUENCE</scope>
    <source>
        <strain evidence="5">MES-2147</strain>
    </source>
</reference>
<proteinExistence type="predicted"/>
<feature type="compositionally biased region" description="Basic residues" evidence="3">
    <location>
        <begin position="368"/>
        <end position="382"/>
    </location>
</feature>
<keyword evidence="4" id="KW-1133">Transmembrane helix</keyword>
<comment type="caution">
    <text evidence="5">The sequence shown here is derived from an EMBL/GenBank/DDBJ whole genome shotgun (WGS) entry which is preliminary data.</text>
</comment>
<feature type="transmembrane region" description="Helical" evidence="4">
    <location>
        <begin position="205"/>
        <end position="229"/>
    </location>
</feature>
<evidence type="ECO:0000256" key="3">
    <source>
        <dbReference type="SAM" id="MobiDB-lite"/>
    </source>
</evidence>
<accession>A0A9P6LY66</accession>
<dbReference type="AlphaFoldDB" id="A0A9P6LY66"/>
<feature type="compositionally biased region" description="Polar residues" evidence="3">
    <location>
        <begin position="256"/>
        <end position="289"/>
    </location>
</feature>
<dbReference type="Pfam" id="PF24681">
    <property type="entry name" value="Kelch_KLHDC2_KLHL20_DRC7"/>
    <property type="match status" value="1"/>
</dbReference>
<dbReference type="Proteomes" id="UP000749646">
    <property type="component" value="Unassembled WGS sequence"/>
</dbReference>
<feature type="compositionally biased region" description="Polar residues" evidence="3">
    <location>
        <begin position="239"/>
        <end position="249"/>
    </location>
</feature>
<keyword evidence="4" id="KW-0812">Transmembrane</keyword>
<evidence type="ECO:0000313" key="5">
    <source>
        <dbReference type="EMBL" id="KAF9953455.1"/>
    </source>
</evidence>
<protein>
    <recommendedName>
        <fullName evidence="7">Galactose oxidase</fullName>
    </recommendedName>
</protein>
<dbReference type="PANTHER" id="PTHR46093">
    <property type="entry name" value="ACYL-COA-BINDING DOMAIN-CONTAINING PROTEIN 5"/>
    <property type="match status" value="1"/>
</dbReference>
<dbReference type="InterPro" id="IPR015915">
    <property type="entry name" value="Kelch-typ_b-propeller"/>
</dbReference>
<dbReference type="SUPFAM" id="SSF117281">
    <property type="entry name" value="Kelch motif"/>
    <property type="match status" value="1"/>
</dbReference>
<feature type="compositionally biased region" description="Acidic residues" evidence="3">
    <location>
        <begin position="397"/>
        <end position="411"/>
    </location>
</feature>
<keyword evidence="4" id="KW-0472">Membrane</keyword>
<keyword evidence="1" id="KW-0880">Kelch repeat</keyword>
<evidence type="ECO:0008006" key="7">
    <source>
        <dbReference type="Google" id="ProtNLM"/>
    </source>
</evidence>
<feature type="region of interest" description="Disordered" evidence="3">
    <location>
        <begin position="522"/>
        <end position="588"/>
    </location>
</feature>
<gene>
    <name evidence="5" type="ORF">BGZ65_004667</name>
</gene>
<dbReference type="PANTHER" id="PTHR46093:SF18">
    <property type="entry name" value="FIBRONECTIN TYPE-III DOMAIN-CONTAINING PROTEIN"/>
    <property type="match status" value="1"/>
</dbReference>
<feature type="region of interest" description="Disordered" evidence="3">
    <location>
        <begin position="368"/>
        <end position="413"/>
    </location>
</feature>
<evidence type="ECO:0000256" key="2">
    <source>
        <dbReference type="ARBA" id="ARBA00022737"/>
    </source>
</evidence>
<dbReference type="EMBL" id="JAAAHW010006906">
    <property type="protein sequence ID" value="KAF9953455.1"/>
    <property type="molecule type" value="Genomic_DNA"/>
</dbReference>
<evidence type="ECO:0000313" key="6">
    <source>
        <dbReference type="Proteomes" id="UP000749646"/>
    </source>
</evidence>
<dbReference type="OrthoDB" id="10251809at2759"/>
<keyword evidence="6" id="KW-1185">Reference proteome</keyword>
<dbReference type="Gene3D" id="2.120.10.80">
    <property type="entry name" value="Kelch-type beta propeller"/>
    <property type="match status" value="1"/>
</dbReference>